<feature type="signal peptide" evidence="1">
    <location>
        <begin position="1"/>
        <end position="19"/>
    </location>
</feature>
<dbReference type="AlphaFoldDB" id="A0A2W5FJH4"/>
<proteinExistence type="predicted"/>
<protein>
    <recommendedName>
        <fullName evidence="4">Copper chaperone PCu(A)C</fullName>
    </recommendedName>
</protein>
<gene>
    <name evidence="2" type="ORF">DI586_07030</name>
</gene>
<dbReference type="InterPro" id="IPR007410">
    <property type="entry name" value="LpqE-like"/>
</dbReference>
<organism evidence="2 3">
    <name type="scientific">Micavibrio aeruginosavorus</name>
    <dbReference type="NCBI Taxonomy" id="349221"/>
    <lineage>
        <taxon>Bacteria</taxon>
        <taxon>Pseudomonadati</taxon>
        <taxon>Bdellovibrionota</taxon>
        <taxon>Bdellovibrionia</taxon>
        <taxon>Bdellovibrionales</taxon>
        <taxon>Pseudobdellovibrionaceae</taxon>
        <taxon>Micavibrio</taxon>
    </lineage>
</organism>
<reference evidence="2 3" key="1">
    <citation type="submission" date="2017-08" db="EMBL/GenBank/DDBJ databases">
        <title>Infants hospitalized years apart are colonized by the same room-sourced microbial strains.</title>
        <authorList>
            <person name="Brooks B."/>
            <person name="Olm M.R."/>
            <person name="Firek B.A."/>
            <person name="Baker R."/>
            <person name="Thomas B.C."/>
            <person name="Morowitz M.J."/>
            <person name="Banfield J.F."/>
        </authorList>
    </citation>
    <scope>NUCLEOTIDE SEQUENCE [LARGE SCALE GENOMIC DNA]</scope>
    <source>
        <strain evidence="2">S2_006_000_R2_64</strain>
    </source>
</reference>
<dbReference type="Proteomes" id="UP000249739">
    <property type="component" value="Unassembled WGS sequence"/>
</dbReference>
<sequence>MKSLLLTAALLCLTTPAFADIQVTDVRAFETSEGMKNGAVLLTLKNTGKEDDKIISASTLAADQTEIHEMLETDGVMKMREVGAITIKAGEEVAFKPDGYHIMLLGLKEPLKAGNARPLTLKFLRASEIKTTVEVISRSTKKETGHSAHHGHH</sequence>
<dbReference type="SUPFAM" id="SSF110087">
    <property type="entry name" value="DR1885-like metal-binding protein"/>
    <property type="match status" value="1"/>
</dbReference>
<dbReference type="EMBL" id="QFOT01000072">
    <property type="protein sequence ID" value="PZP55378.1"/>
    <property type="molecule type" value="Genomic_DNA"/>
</dbReference>
<dbReference type="Gene3D" id="2.60.40.1890">
    <property type="entry name" value="PCu(A)C copper chaperone"/>
    <property type="match status" value="1"/>
</dbReference>
<dbReference type="InterPro" id="IPR036182">
    <property type="entry name" value="PCuAC_sf"/>
</dbReference>
<dbReference type="PANTHER" id="PTHR36302:SF1">
    <property type="entry name" value="COPPER CHAPERONE PCU(A)C"/>
    <property type="match status" value="1"/>
</dbReference>
<keyword evidence="1" id="KW-0732">Signal</keyword>
<dbReference type="Pfam" id="PF04314">
    <property type="entry name" value="PCuAC"/>
    <property type="match status" value="1"/>
</dbReference>
<comment type="caution">
    <text evidence="2">The sequence shown here is derived from an EMBL/GenBank/DDBJ whole genome shotgun (WGS) entry which is preliminary data.</text>
</comment>
<accession>A0A2W5FJH4</accession>
<evidence type="ECO:0000313" key="3">
    <source>
        <dbReference type="Proteomes" id="UP000249739"/>
    </source>
</evidence>
<evidence type="ECO:0008006" key="4">
    <source>
        <dbReference type="Google" id="ProtNLM"/>
    </source>
</evidence>
<feature type="chain" id="PRO_5015844377" description="Copper chaperone PCu(A)C" evidence="1">
    <location>
        <begin position="20"/>
        <end position="153"/>
    </location>
</feature>
<dbReference type="InterPro" id="IPR058248">
    <property type="entry name" value="Lxx211020-like"/>
</dbReference>
<dbReference type="PANTHER" id="PTHR36302">
    <property type="entry name" value="BLR7088 PROTEIN"/>
    <property type="match status" value="1"/>
</dbReference>
<name>A0A2W5FJH4_9BACT</name>
<evidence type="ECO:0000313" key="2">
    <source>
        <dbReference type="EMBL" id="PZP55378.1"/>
    </source>
</evidence>
<evidence type="ECO:0000256" key="1">
    <source>
        <dbReference type="SAM" id="SignalP"/>
    </source>
</evidence>